<dbReference type="OrthoDB" id="7699407at2759"/>
<feature type="region of interest" description="Disordered" evidence="1">
    <location>
        <begin position="206"/>
        <end position="241"/>
    </location>
</feature>
<name>A0A2J7PEI3_9NEOP</name>
<proteinExistence type="predicted"/>
<dbReference type="InParanoid" id="A0A2J7PEI3"/>
<dbReference type="EMBL" id="NEVH01026096">
    <property type="protein sequence ID" value="PNF14738.1"/>
    <property type="molecule type" value="Genomic_DNA"/>
</dbReference>
<feature type="domain" description="DUF7041" evidence="2">
    <location>
        <begin position="7"/>
        <end position="67"/>
    </location>
</feature>
<feature type="compositionally biased region" description="Polar residues" evidence="1">
    <location>
        <begin position="207"/>
        <end position="223"/>
    </location>
</feature>
<reference evidence="3 4" key="1">
    <citation type="submission" date="2017-12" db="EMBL/GenBank/DDBJ databases">
        <title>Hemimetabolous genomes reveal molecular basis of termite eusociality.</title>
        <authorList>
            <person name="Harrison M.C."/>
            <person name="Jongepier E."/>
            <person name="Robertson H.M."/>
            <person name="Arning N."/>
            <person name="Bitard-Feildel T."/>
            <person name="Chao H."/>
            <person name="Childers C.P."/>
            <person name="Dinh H."/>
            <person name="Doddapaneni H."/>
            <person name="Dugan S."/>
            <person name="Gowin J."/>
            <person name="Greiner C."/>
            <person name="Han Y."/>
            <person name="Hu H."/>
            <person name="Hughes D.S.T."/>
            <person name="Huylmans A.-K."/>
            <person name="Kemena C."/>
            <person name="Kremer L.P.M."/>
            <person name="Lee S.L."/>
            <person name="Lopez-Ezquerra A."/>
            <person name="Mallet L."/>
            <person name="Monroy-Kuhn J.M."/>
            <person name="Moser A."/>
            <person name="Murali S.C."/>
            <person name="Muzny D.M."/>
            <person name="Otani S."/>
            <person name="Piulachs M.-D."/>
            <person name="Poelchau M."/>
            <person name="Qu J."/>
            <person name="Schaub F."/>
            <person name="Wada-Katsumata A."/>
            <person name="Worley K.C."/>
            <person name="Xie Q."/>
            <person name="Ylla G."/>
            <person name="Poulsen M."/>
            <person name="Gibbs R.A."/>
            <person name="Schal C."/>
            <person name="Richards S."/>
            <person name="Belles X."/>
            <person name="Korb J."/>
            <person name="Bornberg-Bauer E."/>
        </authorList>
    </citation>
    <scope>NUCLEOTIDE SEQUENCE [LARGE SCALE GENOMIC DNA]</scope>
    <source>
        <tissue evidence="3">Whole body</tissue>
    </source>
</reference>
<organism evidence="3 4">
    <name type="scientific">Cryptotermes secundus</name>
    <dbReference type="NCBI Taxonomy" id="105785"/>
    <lineage>
        <taxon>Eukaryota</taxon>
        <taxon>Metazoa</taxon>
        <taxon>Ecdysozoa</taxon>
        <taxon>Arthropoda</taxon>
        <taxon>Hexapoda</taxon>
        <taxon>Insecta</taxon>
        <taxon>Pterygota</taxon>
        <taxon>Neoptera</taxon>
        <taxon>Polyneoptera</taxon>
        <taxon>Dictyoptera</taxon>
        <taxon>Blattodea</taxon>
        <taxon>Blattoidea</taxon>
        <taxon>Termitoidae</taxon>
        <taxon>Kalotermitidae</taxon>
        <taxon>Cryptotermitinae</taxon>
        <taxon>Cryptotermes</taxon>
    </lineage>
</organism>
<dbReference type="STRING" id="105785.A0A2J7PEI3"/>
<evidence type="ECO:0000313" key="3">
    <source>
        <dbReference type="EMBL" id="PNF14738.1"/>
    </source>
</evidence>
<evidence type="ECO:0000259" key="2">
    <source>
        <dbReference type="Pfam" id="PF23055"/>
    </source>
</evidence>
<dbReference type="PANTHER" id="PTHR33327:SF3">
    <property type="entry name" value="RNA-DIRECTED DNA POLYMERASE"/>
    <property type="match status" value="1"/>
</dbReference>
<accession>A0A2J7PEI3</accession>
<feature type="compositionally biased region" description="Basic residues" evidence="1">
    <location>
        <begin position="232"/>
        <end position="241"/>
    </location>
</feature>
<protein>
    <recommendedName>
        <fullName evidence="2">DUF7041 domain-containing protein</fullName>
    </recommendedName>
</protein>
<dbReference type="PANTHER" id="PTHR33327">
    <property type="entry name" value="ENDONUCLEASE"/>
    <property type="match status" value="1"/>
</dbReference>
<dbReference type="Proteomes" id="UP000235965">
    <property type="component" value="Unassembled WGS sequence"/>
</dbReference>
<dbReference type="AlphaFoldDB" id="A0A2J7PEI3"/>
<keyword evidence="4" id="KW-1185">Reference proteome</keyword>
<comment type="caution">
    <text evidence="3">The sequence shown here is derived from an EMBL/GenBank/DDBJ whole genome shotgun (WGS) entry which is preliminary data.</text>
</comment>
<sequence>MPQSLAGMSSEHTKFCYVISQLDQRYTSEAEDIITSPPKRDPYTTLRTELVRRLSPSKEQRIRELLTLEDMGDRKPSQFLRHLRNLAPDIPDDLLRSMWSNRLPAHIRAILAGQTENDLDATARCADRITEAAPQQTLASVALLPEKNDTWKYVKDRGRQVQTLNAKLGRIISNSRNRRSASRSPSREKVIPTLCLYHHRYGARAQKCTQPSPTASRKTNTADINGGTCLHPKQRPPFRHG</sequence>
<evidence type="ECO:0000256" key="1">
    <source>
        <dbReference type="SAM" id="MobiDB-lite"/>
    </source>
</evidence>
<gene>
    <name evidence="3" type="ORF">B7P43_G08925</name>
</gene>
<dbReference type="Pfam" id="PF23055">
    <property type="entry name" value="DUF7041"/>
    <property type="match status" value="1"/>
</dbReference>
<evidence type="ECO:0000313" key="4">
    <source>
        <dbReference type="Proteomes" id="UP000235965"/>
    </source>
</evidence>
<dbReference type="InterPro" id="IPR055469">
    <property type="entry name" value="DUF7041"/>
</dbReference>